<name>A0A2N5SW74_9BASI</name>
<dbReference type="InterPro" id="IPR027469">
    <property type="entry name" value="Cation_efflux_TMD_sf"/>
</dbReference>
<feature type="region of interest" description="Disordered" evidence="8">
    <location>
        <begin position="427"/>
        <end position="449"/>
    </location>
</feature>
<dbReference type="Pfam" id="PF01545">
    <property type="entry name" value="Cation_efflux"/>
    <property type="match status" value="1"/>
</dbReference>
<keyword evidence="5" id="KW-0862">Zinc</keyword>
<evidence type="ECO:0000256" key="1">
    <source>
        <dbReference type="ARBA" id="ARBA00004141"/>
    </source>
</evidence>
<feature type="transmembrane region" description="Helical" evidence="9">
    <location>
        <begin position="541"/>
        <end position="565"/>
    </location>
</feature>
<dbReference type="Proteomes" id="UP000235392">
    <property type="component" value="Unassembled WGS sequence"/>
</dbReference>
<feature type="region of interest" description="Disordered" evidence="8">
    <location>
        <begin position="667"/>
        <end position="690"/>
    </location>
</feature>
<dbReference type="InterPro" id="IPR027470">
    <property type="entry name" value="Cation_efflux_CTD"/>
</dbReference>
<protein>
    <recommendedName>
        <fullName evidence="14">Cation efflux protein cytoplasmic domain-containing protein</fullName>
    </recommendedName>
</protein>
<evidence type="ECO:0000256" key="5">
    <source>
        <dbReference type="ARBA" id="ARBA00022833"/>
    </source>
</evidence>
<keyword evidence="6 9" id="KW-1133">Transmembrane helix</keyword>
<evidence type="ECO:0000313" key="12">
    <source>
        <dbReference type="EMBL" id="PLW17490.1"/>
    </source>
</evidence>
<keyword evidence="4 9" id="KW-0812">Transmembrane</keyword>
<keyword evidence="3" id="KW-0813">Transport</keyword>
<organism evidence="12 13">
    <name type="scientific">Puccinia coronata f. sp. avenae</name>
    <dbReference type="NCBI Taxonomy" id="200324"/>
    <lineage>
        <taxon>Eukaryota</taxon>
        <taxon>Fungi</taxon>
        <taxon>Dikarya</taxon>
        <taxon>Basidiomycota</taxon>
        <taxon>Pucciniomycotina</taxon>
        <taxon>Pucciniomycetes</taxon>
        <taxon>Pucciniales</taxon>
        <taxon>Pucciniaceae</taxon>
        <taxon>Puccinia</taxon>
    </lineage>
</organism>
<accession>A0A2N5SW74</accession>
<feature type="transmembrane region" description="Helical" evidence="9">
    <location>
        <begin position="509"/>
        <end position="529"/>
    </location>
</feature>
<feature type="compositionally biased region" description="Low complexity" evidence="8">
    <location>
        <begin position="669"/>
        <end position="680"/>
    </location>
</feature>
<evidence type="ECO:0000256" key="9">
    <source>
        <dbReference type="SAM" id="Phobius"/>
    </source>
</evidence>
<dbReference type="EMBL" id="PGCI01000750">
    <property type="protein sequence ID" value="PLW17490.1"/>
    <property type="molecule type" value="Genomic_DNA"/>
</dbReference>
<proteinExistence type="inferred from homology"/>
<evidence type="ECO:0000256" key="3">
    <source>
        <dbReference type="ARBA" id="ARBA00022448"/>
    </source>
</evidence>
<dbReference type="InterPro" id="IPR036837">
    <property type="entry name" value="Cation_efflux_CTD_sf"/>
</dbReference>
<dbReference type="PANTHER" id="PTHR45820">
    <property type="entry name" value="FI23527P1"/>
    <property type="match status" value="1"/>
</dbReference>
<feature type="domain" description="Cation efflux protein transmembrane" evidence="10">
    <location>
        <begin position="237"/>
        <end position="357"/>
    </location>
</feature>
<evidence type="ECO:0000259" key="11">
    <source>
        <dbReference type="Pfam" id="PF16916"/>
    </source>
</evidence>
<comment type="subcellular location">
    <subcellularLocation>
        <location evidence="1">Membrane</location>
        <topology evidence="1">Multi-pass membrane protein</topology>
    </subcellularLocation>
</comment>
<dbReference type="SUPFAM" id="SSF160240">
    <property type="entry name" value="Cation efflux protein cytoplasmic domain-like"/>
    <property type="match status" value="1"/>
</dbReference>
<feature type="transmembrane region" description="Helical" evidence="9">
    <location>
        <begin position="303"/>
        <end position="325"/>
    </location>
</feature>
<dbReference type="Gene3D" id="1.20.1510.10">
    <property type="entry name" value="Cation efflux protein transmembrane domain"/>
    <property type="match status" value="1"/>
</dbReference>
<sequence>MCSDEDPGKLIMPEIMAPDSIQKLSFTWTGSSSPSLKFNCPGRSSSLLNSPADWIRLKSGRNYTECVASRERAEFMEVVTHPNDGIVRWSRSVLPFIESSGRLDPTEHRPDGVCNRKAATSLRGGFLEIAPNSDPDAFKQKACPGRSMGEAESPRVHTLYGFLDAFGPANAEKNKHSLRCVGCPRRPMVYRMGRRASYANSSLSAGDKHHFCSSAAHCTNGRPSSTGKMLSTSLKIKILLLINACLFFLEFIVGSSAGSLALMADSFTMLSDVFSLTIDLHVNKLGRKLRSHEYSYGFQRAKVLGSLIKGIFLLVLCCGIGFKAIRRIYEPQEISNSRRLVLVGCLALLSNILSLALSDQDDGLAHASRPSQLNHPHSLPEERHLSPSTDEDVSQLGPAHDQHTPLLIPSPSFPITRRPSLSSISSYSSSSYGSISPKPDRPHSLISDSVHPRATRQSILYSARTQLLHSSSNIRNVLPVQSTIHPQDAHPSMTPFYPHPHIKKNRRTLLHIWEHAIGKIGVILTGLVVRVVPKFAGKDTWFIYVDPAITMVVITIILSSAIPLVKASSRILLQGTPSNISLETVHKLLETICGVISVHELHIWSLSESKLVASVHVWIQNQEDFVSISRHIRKCLHHYGIHSSTIQPELLHEDQVKSLRAMSTTSIVPSPARSRPSSAAIADLPDEPSSSKLIDIGCLQQCDEACDQEACCPPGNIQGASAGDSSSP</sequence>
<dbReference type="Pfam" id="PF16916">
    <property type="entry name" value="ZT_dimer"/>
    <property type="match status" value="1"/>
</dbReference>
<dbReference type="GO" id="GO:0005385">
    <property type="term" value="F:zinc ion transmembrane transporter activity"/>
    <property type="evidence" value="ECO:0007669"/>
    <property type="project" value="TreeGrafter"/>
</dbReference>
<comment type="caution">
    <text evidence="12">The sequence shown here is derived from an EMBL/GenBank/DDBJ whole genome shotgun (WGS) entry which is preliminary data.</text>
</comment>
<evidence type="ECO:0000256" key="8">
    <source>
        <dbReference type="SAM" id="MobiDB-lite"/>
    </source>
</evidence>
<feature type="transmembrane region" description="Helical" evidence="9">
    <location>
        <begin position="238"/>
        <end position="254"/>
    </location>
</feature>
<dbReference type="GO" id="GO:0016020">
    <property type="term" value="C:membrane"/>
    <property type="evidence" value="ECO:0007669"/>
    <property type="project" value="UniProtKB-SubCell"/>
</dbReference>
<evidence type="ECO:0000259" key="10">
    <source>
        <dbReference type="Pfam" id="PF01545"/>
    </source>
</evidence>
<evidence type="ECO:0000313" key="13">
    <source>
        <dbReference type="Proteomes" id="UP000235392"/>
    </source>
</evidence>
<dbReference type="SUPFAM" id="SSF161111">
    <property type="entry name" value="Cation efflux protein transmembrane domain-like"/>
    <property type="match status" value="1"/>
</dbReference>
<feature type="compositionally biased region" description="Low complexity" evidence="8">
    <location>
        <begin position="427"/>
        <end position="436"/>
    </location>
</feature>
<comment type="similarity">
    <text evidence="2">Belongs to the cation diffusion facilitator (CDF) transporter (TC 2.A.4) family. SLC30A subfamily.</text>
</comment>
<feature type="region of interest" description="Disordered" evidence="8">
    <location>
        <begin position="365"/>
        <end position="414"/>
    </location>
</feature>
<evidence type="ECO:0008006" key="14">
    <source>
        <dbReference type="Google" id="ProtNLM"/>
    </source>
</evidence>
<evidence type="ECO:0000256" key="6">
    <source>
        <dbReference type="ARBA" id="ARBA00022989"/>
    </source>
</evidence>
<dbReference type="PANTHER" id="PTHR45820:SF4">
    <property type="entry name" value="ZINC TRANSPORTER 63C, ISOFORM F"/>
    <property type="match status" value="1"/>
</dbReference>
<dbReference type="NCBIfam" id="TIGR01297">
    <property type="entry name" value="CDF"/>
    <property type="match status" value="1"/>
</dbReference>
<gene>
    <name evidence="12" type="ORF">PCASD_16704</name>
</gene>
<reference evidence="12 13" key="1">
    <citation type="submission" date="2017-11" db="EMBL/GenBank/DDBJ databases">
        <title>De novo assembly and phasing of dikaryotic genomes from two isolates of Puccinia coronata f. sp. avenae, the causal agent of oat crown rust.</title>
        <authorList>
            <person name="Miller M.E."/>
            <person name="Zhang Y."/>
            <person name="Omidvar V."/>
            <person name="Sperschneider J."/>
            <person name="Schwessinger B."/>
            <person name="Raley C."/>
            <person name="Palmer J.M."/>
            <person name="Garnica D."/>
            <person name="Upadhyaya N."/>
            <person name="Rathjen J."/>
            <person name="Taylor J.M."/>
            <person name="Park R.F."/>
            <person name="Dodds P.N."/>
            <person name="Hirsch C.D."/>
            <person name="Kianian S.F."/>
            <person name="Figueroa M."/>
        </authorList>
    </citation>
    <scope>NUCLEOTIDE SEQUENCE [LARGE SCALE GENOMIC DNA]</scope>
    <source>
        <strain evidence="12">12SD80</strain>
    </source>
</reference>
<evidence type="ECO:0000256" key="7">
    <source>
        <dbReference type="ARBA" id="ARBA00023136"/>
    </source>
</evidence>
<evidence type="ECO:0000256" key="4">
    <source>
        <dbReference type="ARBA" id="ARBA00022692"/>
    </source>
</evidence>
<dbReference type="InterPro" id="IPR002524">
    <property type="entry name" value="Cation_efflux"/>
</dbReference>
<keyword evidence="7 9" id="KW-0472">Membrane</keyword>
<dbReference type="InterPro" id="IPR058533">
    <property type="entry name" value="Cation_efflux_TM"/>
</dbReference>
<dbReference type="GO" id="GO:0006882">
    <property type="term" value="P:intracellular zinc ion homeostasis"/>
    <property type="evidence" value="ECO:0007669"/>
    <property type="project" value="TreeGrafter"/>
</dbReference>
<dbReference type="AlphaFoldDB" id="A0A2N5SW74"/>
<feature type="domain" description="Cation efflux protein cytoplasmic" evidence="11">
    <location>
        <begin position="577"/>
        <end position="649"/>
    </location>
</feature>
<evidence type="ECO:0000256" key="2">
    <source>
        <dbReference type="ARBA" id="ARBA00008873"/>
    </source>
</evidence>